<dbReference type="PRINTS" id="PR00385">
    <property type="entry name" value="P450"/>
</dbReference>
<evidence type="ECO:0000256" key="1">
    <source>
        <dbReference type="ARBA" id="ARBA00001971"/>
    </source>
</evidence>
<keyword evidence="8" id="KW-1185">Reference proteome</keyword>
<dbReference type="AlphaFoldDB" id="A0A397TYM9"/>
<comment type="cofactor">
    <cofactor evidence="1 5">
        <name>heme</name>
        <dbReference type="ChEBI" id="CHEBI:30413"/>
    </cofactor>
</comment>
<sequence>MNYYLVAFVAFVGYISYKCYIYPLYLSPLCKIPGPPSGNLFFGHHTSWLNFERGEAFVHLIKKYGVMFRYHSMFNEPHVLITDPNLIQKIMITHSYDFPSFFISRTLAKDYVRESLSFAEGDDHKRFRKALSPSFSFAIVKEMLPTFFQATHKMKDIWLKQIGNKKEERITITDLVPKIILDIIGHVGFNYEFDATGSGTDLSRAYFTIVNNMPSSLYVFLADFFPVARRIFYTFHKDQYWDSVQFIHNTSDQLVTNLKIATTRGNDIMSTLIQTNENLSASEQLTFNEICNQITLILTAGHETVSATTSWALYYLAKNPEAQDQLRKEVLEIFTDRNYFPTLKEIDHLEYLECVLKETLRIVAPLPEFMRFNVKEEIMNGYVIPKGTPLCIPAYAIHHDPLIWGDDAEDFNPSRWLDPEIKSNISTTNYLPFGAGRRACPGSKMALLELKMILPIIIRNFKFRIVEDFTFKKRTQGFSKPVPGIDLLVSKVDY</sequence>
<keyword evidence="6" id="KW-0503">Monooxygenase</keyword>
<keyword evidence="5 6" id="KW-0349">Heme</keyword>
<evidence type="ECO:0000256" key="3">
    <source>
        <dbReference type="ARBA" id="ARBA00022723"/>
    </source>
</evidence>
<dbReference type="PANTHER" id="PTHR24305">
    <property type="entry name" value="CYTOCHROME P450"/>
    <property type="match status" value="1"/>
</dbReference>
<dbReference type="GO" id="GO:0004497">
    <property type="term" value="F:monooxygenase activity"/>
    <property type="evidence" value="ECO:0007669"/>
    <property type="project" value="UniProtKB-KW"/>
</dbReference>
<evidence type="ECO:0000256" key="4">
    <source>
        <dbReference type="ARBA" id="ARBA00023004"/>
    </source>
</evidence>
<dbReference type="Proteomes" id="UP000266673">
    <property type="component" value="Unassembled WGS sequence"/>
</dbReference>
<dbReference type="InterPro" id="IPR017972">
    <property type="entry name" value="Cyt_P450_CS"/>
</dbReference>
<name>A0A397TYM9_9GLOM</name>
<evidence type="ECO:0000256" key="2">
    <source>
        <dbReference type="ARBA" id="ARBA00010617"/>
    </source>
</evidence>
<dbReference type="PANTHER" id="PTHR24305:SF166">
    <property type="entry name" value="CYTOCHROME P450 12A4, MITOCHONDRIAL-RELATED"/>
    <property type="match status" value="1"/>
</dbReference>
<feature type="binding site" description="axial binding residue" evidence="5">
    <location>
        <position position="440"/>
    </location>
    <ligand>
        <name>heme</name>
        <dbReference type="ChEBI" id="CHEBI:30413"/>
    </ligand>
    <ligandPart>
        <name>Fe</name>
        <dbReference type="ChEBI" id="CHEBI:18248"/>
    </ligandPart>
</feature>
<proteinExistence type="inferred from homology"/>
<dbReference type="InterPro" id="IPR002401">
    <property type="entry name" value="Cyt_P450_E_grp-I"/>
</dbReference>
<dbReference type="InterPro" id="IPR050121">
    <property type="entry name" value="Cytochrome_P450_monoxygenase"/>
</dbReference>
<dbReference type="PROSITE" id="PS00086">
    <property type="entry name" value="CYTOCHROME_P450"/>
    <property type="match status" value="1"/>
</dbReference>
<keyword evidence="4 5" id="KW-0408">Iron</keyword>
<evidence type="ECO:0000256" key="6">
    <source>
        <dbReference type="RuleBase" id="RU000461"/>
    </source>
</evidence>
<dbReference type="Pfam" id="PF00067">
    <property type="entry name" value="p450"/>
    <property type="match status" value="1"/>
</dbReference>
<dbReference type="GO" id="GO:0005506">
    <property type="term" value="F:iron ion binding"/>
    <property type="evidence" value="ECO:0007669"/>
    <property type="project" value="InterPro"/>
</dbReference>
<gene>
    <name evidence="7" type="ORF">C2G38_1990483</name>
</gene>
<dbReference type="SUPFAM" id="SSF48264">
    <property type="entry name" value="Cytochrome P450"/>
    <property type="match status" value="1"/>
</dbReference>
<dbReference type="GO" id="GO:0016705">
    <property type="term" value="F:oxidoreductase activity, acting on paired donors, with incorporation or reduction of molecular oxygen"/>
    <property type="evidence" value="ECO:0007669"/>
    <property type="project" value="InterPro"/>
</dbReference>
<comment type="caution">
    <text evidence="7">The sequence shown here is derived from an EMBL/GenBank/DDBJ whole genome shotgun (WGS) entry which is preliminary data.</text>
</comment>
<evidence type="ECO:0000313" key="8">
    <source>
        <dbReference type="Proteomes" id="UP000266673"/>
    </source>
</evidence>
<comment type="similarity">
    <text evidence="2 6">Belongs to the cytochrome P450 family.</text>
</comment>
<evidence type="ECO:0000313" key="7">
    <source>
        <dbReference type="EMBL" id="RIB03054.1"/>
    </source>
</evidence>
<dbReference type="InterPro" id="IPR036396">
    <property type="entry name" value="Cyt_P450_sf"/>
</dbReference>
<keyword evidence="6" id="KW-0560">Oxidoreductase</keyword>
<dbReference type="InterPro" id="IPR001128">
    <property type="entry name" value="Cyt_P450"/>
</dbReference>
<reference evidence="7 8" key="1">
    <citation type="submission" date="2018-06" db="EMBL/GenBank/DDBJ databases">
        <title>Comparative genomics reveals the genomic features of Rhizophagus irregularis, R. cerebriforme, R. diaphanum and Gigaspora rosea, and their symbiotic lifestyle signature.</title>
        <authorList>
            <person name="Morin E."/>
            <person name="San Clemente H."/>
            <person name="Chen E.C.H."/>
            <person name="De La Providencia I."/>
            <person name="Hainaut M."/>
            <person name="Kuo A."/>
            <person name="Kohler A."/>
            <person name="Murat C."/>
            <person name="Tang N."/>
            <person name="Roy S."/>
            <person name="Loubradou J."/>
            <person name="Henrissat B."/>
            <person name="Grigoriev I.V."/>
            <person name="Corradi N."/>
            <person name="Roux C."/>
            <person name="Martin F.M."/>
        </authorList>
    </citation>
    <scope>NUCLEOTIDE SEQUENCE [LARGE SCALE GENOMIC DNA]</scope>
    <source>
        <strain evidence="7 8">DAOM 194757</strain>
    </source>
</reference>
<dbReference type="Gene3D" id="1.10.630.10">
    <property type="entry name" value="Cytochrome P450"/>
    <property type="match status" value="1"/>
</dbReference>
<evidence type="ECO:0000256" key="5">
    <source>
        <dbReference type="PIRSR" id="PIRSR602401-1"/>
    </source>
</evidence>
<accession>A0A397TYM9</accession>
<organism evidence="7 8">
    <name type="scientific">Gigaspora rosea</name>
    <dbReference type="NCBI Taxonomy" id="44941"/>
    <lineage>
        <taxon>Eukaryota</taxon>
        <taxon>Fungi</taxon>
        <taxon>Fungi incertae sedis</taxon>
        <taxon>Mucoromycota</taxon>
        <taxon>Glomeromycotina</taxon>
        <taxon>Glomeromycetes</taxon>
        <taxon>Diversisporales</taxon>
        <taxon>Gigasporaceae</taxon>
        <taxon>Gigaspora</taxon>
    </lineage>
</organism>
<dbReference type="STRING" id="44941.A0A397TYM9"/>
<protein>
    <submittedName>
        <fullName evidence="7">Cytochrome P450</fullName>
    </submittedName>
</protein>
<dbReference type="GO" id="GO:0020037">
    <property type="term" value="F:heme binding"/>
    <property type="evidence" value="ECO:0007669"/>
    <property type="project" value="InterPro"/>
</dbReference>
<dbReference type="OrthoDB" id="1470350at2759"/>
<dbReference type="EMBL" id="QKWP01002519">
    <property type="protein sequence ID" value="RIB03054.1"/>
    <property type="molecule type" value="Genomic_DNA"/>
</dbReference>
<keyword evidence="3 5" id="KW-0479">Metal-binding</keyword>
<dbReference type="PRINTS" id="PR00463">
    <property type="entry name" value="EP450I"/>
</dbReference>